<reference evidence="1" key="1">
    <citation type="submission" date="2021-06" db="EMBL/GenBank/DDBJ databases">
        <authorList>
            <person name="Kallberg Y."/>
            <person name="Tangrot J."/>
            <person name="Rosling A."/>
        </authorList>
    </citation>
    <scope>NUCLEOTIDE SEQUENCE</scope>
    <source>
        <strain evidence="1">BR232B</strain>
    </source>
</reference>
<dbReference type="Proteomes" id="UP000789739">
    <property type="component" value="Unassembled WGS sequence"/>
</dbReference>
<protein>
    <submittedName>
        <fullName evidence="1">7758_t:CDS:1</fullName>
    </submittedName>
</protein>
<evidence type="ECO:0000313" key="2">
    <source>
        <dbReference type="Proteomes" id="UP000789739"/>
    </source>
</evidence>
<dbReference type="EMBL" id="CAJVPI010000044">
    <property type="protein sequence ID" value="CAG8465237.1"/>
    <property type="molecule type" value="Genomic_DNA"/>
</dbReference>
<comment type="caution">
    <text evidence="1">The sequence shown here is derived from an EMBL/GenBank/DDBJ whole genome shotgun (WGS) entry which is preliminary data.</text>
</comment>
<keyword evidence="2" id="KW-1185">Reference proteome</keyword>
<name>A0A9N8VWS8_9GLOM</name>
<dbReference type="AlphaFoldDB" id="A0A9N8VWS8"/>
<proteinExistence type="predicted"/>
<sequence length="118" mass="13058">MSKGIICNFGTLLLIADIKNMEPICEACSCRKMQTTLYLGKIDQRGDLIVWSLENLEFKFAGGSGEARRTCTSENGTKSGLKLPKMLKDMLMQLANEVNWAVLVLQTLTTIGFIHTGE</sequence>
<gene>
    <name evidence="1" type="ORF">PBRASI_LOCUS797</name>
</gene>
<organism evidence="1 2">
    <name type="scientific">Paraglomus brasilianum</name>
    <dbReference type="NCBI Taxonomy" id="144538"/>
    <lineage>
        <taxon>Eukaryota</taxon>
        <taxon>Fungi</taxon>
        <taxon>Fungi incertae sedis</taxon>
        <taxon>Mucoromycota</taxon>
        <taxon>Glomeromycotina</taxon>
        <taxon>Glomeromycetes</taxon>
        <taxon>Paraglomerales</taxon>
        <taxon>Paraglomeraceae</taxon>
        <taxon>Paraglomus</taxon>
    </lineage>
</organism>
<evidence type="ECO:0000313" key="1">
    <source>
        <dbReference type="EMBL" id="CAG8465237.1"/>
    </source>
</evidence>
<accession>A0A9N8VWS8</accession>